<evidence type="ECO:0000313" key="8">
    <source>
        <dbReference type="EMBL" id="KAJ4374713.1"/>
    </source>
</evidence>
<protein>
    <recommendedName>
        <fullName evidence="10">Cytochrome P450</fullName>
    </recommendedName>
</protein>
<evidence type="ECO:0000256" key="5">
    <source>
        <dbReference type="ARBA" id="ARBA00023004"/>
    </source>
</evidence>
<keyword evidence="3 6" id="KW-0479">Metal-binding</keyword>
<keyword evidence="9" id="KW-1185">Reference proteome</keyword>
<evidence type="ECO:0000256" key="7">
    <source>
        <dbReference type="RuleBase" id="RU000461"/>
    </source>
</evidence>
<dbReference type="AlphaFoldDB" id="A0A9W8YF15"/>
<dbReference type="PRINTS" id="PR00463">
    <property type="entry name" value="EP450I"/>
</dbReference>
<keyword evidence="5 6" id="KW-0408">Iron</keyword>
<evidence type="ECO:0000313" key="9">
    <source>
        <dbReference type="Proteomes" id="UP001140560"/>
    </source>
</evidence>
<dbReference type="EMBL" id="JAPEUY010000003">
    <property type="protein sequence ID" value="KAJ4374713.1"/>
    <property type="molecule type" value="Genomic_DNA"/>
</dbReference>
<dbReference type="GO" id="GO:0004497">
    <property type="term" value="F:monooxygenase activity"/>
    <property type="evidence" value="ECO:0007669"/>
    <property type="project" value="UniProtKB-KW"/>
</dbReference>
<dbReference type="Proteomes" id="UP001140560">
    <property type="component" value="Unassembled WGS sequence"/>
</dbReference>
<gene>
    <name evidence="8" type="ORF">N0V83_001788</name>
</gene>
<dbReference type="InterPro" id="IPR050121">
    <property type="entry name" value="Cytochrome_P450_monoxygenase"/>
</dbReference>
<feature type="binding site" description="axial binding residue" evidence="6">
    <location>
        <position position="296"/>
    </location>
    <ligand>
        <name>heme</name>
        <dbReference type="ChEBI" id="CHEBI:30413"/>
    </ligand>
    <ligandPart>
        <name>Fe</name>
        <dbReference type="ChEBI" id="CHEBI:18248"/>
    </ligandPart>
</feature>
<keyword evidence="4 7" id="KW-0560">Oxidoreductase</keyword>
<organism evidence="8 9">
    <name type="scientific">Neocucurbitaria cava</name>
    <dbReference type="NCBI Taxonomy" id="798079"/>
    <lineage>
        <taxon>Eukaryota</taxon>
        <taxon>Fungi</taxon>
        <taxon>Dikarya</taxon>
        <taxon>Ascomycota</taxon>
        <taxon>Pezizomycotina</taxon>
        <taxon>Dothideomycetes</taxon>
        <taxon>Pleosporomycetidae</taxon>
        <taxon>Pleosporales</taxon>
        <taxon>Pleosporineae</taxon>
        <taxon>Cucurbitariaceae</taxon>
        <taxon>Neocucurbitaria</taxon>
    </lineage>
</organism>
<dbReference type="PANTHER" id="PTHR24305">
    <property type="entry name" value="CYTOCHROME P450"/>
    <property type="match status" value="1"/>
</dbReference>
<dbReference type="GO" id="GO:0016705">
    <property type="term" value="F:oxidoreductase activity, acting on paired donors, with incorporation or reduction of molecular oxygen"/>
    <property type="evidence" value="ECO:0007669"/>
    <property type="project" value="InterPro"/>
</dbReference>
<keyword evidence="6 7" id="KW-0349">Heme</keyword>
<evidence type="ECO:0000256" key="6">
    <source>
        <dbReference type="PIRSR" id="PIRSR602401-1"/>
    </source>
</evidence>
<dbReference type="InterPro" id="IPR036396">
    <property type="entry name" value="Cyt_P450_sf"/>
</dbReference>
<reference evidence="8" key="1">
    <citation type="submission" date="2022-10" db="EMBL/GenBank/DDBJ databases">
        <title>Tapping the CABI collections for fungal endophytes: first genome assemblies for Collariella, Neodidymelliopsis, Ascochyta clinopodiicola, Didymella pomorum, Didymosphaeria variabile, Neocosmospora piperis and Neocucurbitaria cava.</title>
        <authorList>
            <person name="Hill R."/>
        </authorList>
    </citation>
    <scope>NUCLEOTIDE SEQUENCE</scope>
    <source>
        <strain evidence="8">IMI 356814</strain>
    </source>
</reference>
<comment type="similarity">
    <text evidence="2 7">Belongs to the cytochrome P450 family.</text>
</comment>
<comment type="caution">
    <text evidence="8">The sequence shown here is derived from an EMBL/GenBank/DDBJ whole genome shotgun (WGS) entry which is preliminary data.</text>
</comment>
<dbReference type="Pfam" id="PF00067">
    <property type="entry name" value="p450"/>
    <property type="match status" value="1"/>
</dbReference>
<evidence type="ECO:0000256" key="4">
    <source>
        <dbReference type="ARBA" id="ARBA00023002"/>
    </source>
</evidence>
<dbReference type="InterPro" id="IPR002401">
    <property type="entry name" value="Cyt_P450_E_grp-I"/>
</dbReference>
<evidence type="ECO:0000256" key="3">
    <source>
        <dbReference type="ARBA" id="ARBA00022723"/>
    </source>
</evidence>
<dbReference type="InterPro" id="IPR001128">
    <property type="entry name" value="Cyt_P450"/>
</dbReference>
<dbReference type="InterPro" id="IPR017972">
    <property type="entry name" value="Cyt_P450_CS"/>
</dbReference>
<accession>A0A9W8YF15</accession>
<evidence type="ECO:0000256" key="1">
    <source>
        <dbReference type="ARBA" id="ARBA00001971"/>
    </source>
</evidence>
<dbReference type="PROSITE" id="PS00086">
    <property type="entry name" value="CYTOCHROME_P450"/>
    <property type="match status" value="1"/>
</dbReference>
<keyword evidence="7" id="KW-0503">Monooxygenase</keyword>
<dbReference type="Gene3D" id="1.10.630.10">
    <property type="entry name" value="Cytochrome P450"/>
    <property type="match status" value="1"/>
</dbReference>
<proteinExistence type="inferred from homology"/>
<sequence length="351" mass="38939">MKGNWESEIRRKTMLAVRQIKETASQSGKGADVLKWWTLMATDVITHLSFGESFEMLEHGKQTPYIDALQATLLGGVLRAEFPFVHTILRYLPLKDVQKMVTADDVVNDHGALAIYNMRSSQGNNTNLFGQMLAASDDHEKAALTEKDVREEAGNLIIAGSDTTAVTLTYLVWAVLKDTALQARLEEEVAGLSDQLDMTELENAPLLNSVIEETLRLYGAAPGALPRIVPNHGMVVAGHQIPAGTEVSSQAYTLHRDPRVFQEPHHFDSNRFIDKSRLSALQKAAYMPFGGGSRVCLGIHLAYMELRLAAALFFRQCRGAKLSSCMRDDMMEMDNRFLIAPKGHCCYVTLL</sequence>
<name>A0A9W8YF15_9PLEO</name>
<dbReference type="GO" id="GO:0020037">
    <property type="term" value="F:heme binding"/>
    <property type="evidence" value="ECO:0007669"/>
    <property type="project" value="InterPro"/>
</dbReference>
<dbReference type="OrthoDB" id="1470350at2759"/>
<evidence type="ECO:0008006" key="10">
    <source>
        <dbReference type="Google" id="ProtNLM"/>
    </source>
</evidence>
<dbReference type="SUPFAM" id="SSF48264">
    <property type="entry name" value="Cytochrome P450"/>
    <property type="match status" value="1"/>
</dbReference>
<comment type="cofactor">
    <cofactor evidence="1 6">
        <name>heme</name>
        <dbReference type="ChEBI" id="CHEBI:30413"/>
    </cofactor>
</comment>
<dbReference type="PANTHER" id="PTHR24305:SF96">
    <property type="entry name" value="CYTOCHROME P450 MONOOXYGENASE STCB-RELATED"/>
    <property type="match status" value="1"/>
</dbReference>
<dbReference type="GO" id="GO:0005506">
    <property type="term" value="F:iron ion binding"/>
    <property type="evidence" value="ECO:0007669"/>
    <property type="project" value="InterPro"/>
</dbReference>
<dbReference type="PRINTS" id="PR00385">
    <property type="entry name" value="P450"/>
</dbReference>
<evidence type="ECO:0000256" key="2">
    <source>
        <dbReference type="ARBA" id="ARBA00010617"/>
    </source>
</evidence>